<feature type="compositionally biased region" description="Basic and acidic residues" evidence="2">
    <location>
        <begin position="410"/>
        <end position="432"/>
    </location>
</feature>
<evidence type="ECO:0000259" key="3">
    <source>
        <dbReference type="Pfam" id="PF13699"/>
    </source>
</evidence>
<dbReference type="Pfam" id="PF13699">
    <property type="entry name" value="eCIS_core"/>
    <property type="match status" value="1"/>
</dbReference>
<feature type="coiled-coil region" evidence="1">
    <location>
        <begin position="817"/>
        <end position="863"/>
    </location>
</feature>
<feature type="region of interest" description="Disordered" evidence="2">
    <location>
        <begin position="121"/>
        <end position="159"/>
    </location>
</feature>
<reference evidence="5" key="1">
    <citation type="journal article" date="2019" name="Int. J. Syst. Evol. Microbiol.">
        <title>The Global Catalogue of Microorganisms (GCM) 10K type strain sequencing project: providing services to taxonomists for standard genome sequencing and annotation.</title>
        <authorList>
            <consortium name="The Broad Institute Genomics Platform"/>
            <consortium name="The Broad Institute Genome Sequencing Center for Infectious Disease"/>
            <person name="Wu L."/>
            <person name="Ma J."/>
        </authorList>
    </citation>
    <scope>NUCLEOTIDE SEQUENCE [LARGE SCALE GENOMIC DNA]</scope>
    <source>
        <strain evidence="5">CCUG 63246</strain>
    </source>
</reference>
<dbReference type="Proteomes" id="UP001597163">
    <property type="component" value="Unassembled WGS sequence"/>
</dbReference>
<feature type="compositionally biased region" description="Low complexity" evidence="2">
    <location>
        <begin position="356"/>
        <end position="370"/>
    </location>
</feature>
<feature type="region of interest" description="Disordered" evidence="2">
    <location>
        <begin position="523"/>
        <end position="560"/>
    </location>
</feature>
<feature type="compositionally biased region" description="Polar residues" evidence="2">
    <location>
        <begin position="331"/>
        <end position="344"/>
    </location>
</feature>
<feature type="region of interest" description="Disordered" evidence="2">
    <location>
        <begin position="410"/>
        <end position="467"/>
    </location>
</feature>
<feature type="compositionally biased region" description="Basic and acidic residues" evidence="2">
    <location>
        <begin position="645"/>
        <end position="654"/>
    </location>
</feature>
<evidence type="ECO:0000256" key="1">
    <source>
        <dbReference type="SAM" id="Coils"/>
    </source>
</evidence>
<evidence type="ECO:0000256" key="2">
    <source>
        <dbReference type="SAM" id="MobiDB-lite"/>
    </source>
</evidence>
<feature type="compositionally biased region" description="Basic and acidic residues" evidence="2">
    <location>
        <begin position="277"/>
        <end position="287"/>
    </location>
</feature>
<keyword evidence="5" id="KW-1185">Reference proteome</keyword>
<feature type="domain" description="eCIS core" evidence="3">
    <location>
        <begin position="158"/>
        <end position="234"/>
    </location>
</feature>
<keyword evidence="1" id="KW-0175">Coiled coil</keyword>
<feature type="compositionally biased region" description="Polar residues" evidence="2">
    <location>
        <begin position="540"/>
        <end position="549"/>
    </location>
</feature>
<name>A0ABW3RFF1_9FLAO</name>
<dbReference type="EMBL" id="JBHTLJ010000005">
    <property type="protein sequence ID" value="MFD1163839.1"/>
    <property type="molecule type" value="Genomic_DNA"/>
</dbReference>
<evidence type="ECO:0000313" key="4">
    <source>
        <dbReference type="EMBL" id="MFD1163839.1"/>
    </source>
</evidence>
<feature type="compositionally biased region" description="Basic residues" evidence="2">
    <location>
        <begin position="1321"/>
        <end position="1333"/>
    </location>
</feature>
<sequence length="1561" mass="172918">MFTAKQHNGPQKTSSTLFASAGNSFIQPKLNIGKPNDKYEKEADQVADKVVNKTSMYGKSPFFSPLTTIQKKDIQKQEDTESIQEKPIAETITPVVQLETAEEEETIQEKCHNCEDTDTIQKSENDEEENVQAKAEKRTNSFANLGSRIQQNRGKGKPLDKPILSKMQHGFGADFSGVKIHTDSQSVAMNRDLGARAFTNKNDIFFNEGEFNPQSKDGQTLLAHELTHTIQQGASTRMKPDVQKSERVVDMAELIKQIILSNQEQKDAFDPTKANKTRKDAAEKGIEAEELANSKIPEVIPSEPDLPETDVDTETPRVAIPIPKEPDVVVPSSQKKQETSSPSENIPKESVTATESTKASSNDAANKASDVNPVVSTPAPINNSNNQNEEGGETLKYLEKESAGVCAKGAEKAQKLADNESAHDTAKDKADQTKVAVVPPENEGQSRGNADQVKTLEKAQAPKSNDQIIKREMDKAISDAVPKKIKELNEFESEKRAQVIGNKVLASTAKQVGEVKGTYNEIENKADAQESDTPVVLPNIEQSPNTPTLNLGKGAVPSVPQEQTDLSNFEEEADGIYEKEGISQEMQAEFENVDSGDIAEANKEKSVLKDKVADAPSSLQNFATQKQNKVETELQAEEAVVKSSMTDKRHKELQNAKSKQVKSKTDMEKKREAVTKWINDRYTKAKDFVADKLSKLETQALTKFDAGQKLHAIQFEQNVKRRVNAWKSDRYSGFWGGAKWLKDKIVGIDHFPEIKAIFTTERATFVKAIDLLILNINQENEKTIQFCKDEISNAKTSIQEFIDKLGPELIDVGDKAQEETTKKLAELDNHIEKEKKKLQQKLCDKKDEAIKAIDKKIEEMKAEMSGLVGKLGALLLYAAKKFFKWAISKIGGSADKIISVLDKGAIVLKKLFTDPIGFFKNLVKAVGGGIKGFVKNIVSWLKKGLVSWLMGQMGDSGLELPKKFDMKGIVFLGLQVAGLTWNVIRARIVKSLGPKGEKIMSVAEKTVDVIKRVITEGPIALWNIIMEKAGEIKTKVMEGIRNWSITQIIKKMSFKLLSMLNPAGAIVQAIVLLYDVVMFFIENWNRIVDFVKSVFDSIGEIVNGALGKASQFIENTLGKTVPIILSFAARFVGLSGIGKAIRKVIETIQKPFKKILDKMIKFLVKQVKKLFKSGKAKVKGAVAAVFQWWKKKKKFTNKGKEEHELSFRGTGSKAKLFIASDNPQDVIQYIEQQKKNPNADKDTLKTAKKILNKKLYVNIKGSKKSSSEKAEKKKMKEVTNSLNDISEALSKLAGNPSKPDNVNYNYSGDKPTKVSVDKLHNNSKNKNGTKPKTSKNSGTTGWKEIKEGGLSKISDKWVQMHLINMKFGGPGEPKNLVPGPNSINKGAKQERFDSSVKKLLQSGGKTTDSVVWINADLSYRNGTVADNNGNQIDLSKFGDKLKLEAGLHVPEGNNWDKKSSSKIKTNITIPEPDFKKKDKISLNNSTGTNMKNSGISLFNSSKTSYASSLISFIKRERPFNKWKGFIDKLMVFARKSSSNVPLTDVNSIYNILKNNKGVKLK</sequence>
<dbReference type="RefSeq" id="WP_311942481.1">
    <property type="nucleotide sequence ID" value="NZ_JAVSCK010000005.1"/>
</dbReference>
<evidence type="ECO:0000313" key="5">
    <source>
        <dbReference type="Proteomes" id="UP001597163"/>
    </source>
</evidence>
<feature type="region of interest" description="Disordered" evidence="2">
    <location>
        <begin position="1"/>
        <end position="20"/>
    </location>
</feature>
<feature type="compositionally biased region" description="Basic and acidic residues" evidence="2">
    <location>
        <begin position="1310"/>
        <end position="1320"/>
    </location>
</feature>
<feature type="region of interest" description="Disordered" evidence="2">
    <location>
        <begin position="643"/>
        <end position="666"/>
    </location>
</feature>
<accession>A0ABW3RFF1</accession>
<organism evidence="4 5">
    <name type="scientific">Hwangdonia seohaensis</name>
    <dbReference type="NCBI Taxonomy" id="1240727"/>
    <lineage>
        <taxon>Bacteria</taxon>
        <taxon>Pseudomonadati</taxon>
        <taxon>Bacteroidota</taxon>
        <taxon>Flavobacteriia</taxon>
        <taxon>Flavobacteriales</taxon>
        <taxon>Flavobacteriaceae</taxon>
        <taxon>Hwangdonia</taxon>
    </lineage>
</organism>
<feature type="region of interest" description="Disordered" evidence="2">
    <location>
        <begin position="266"/>
        <end position="396"/>
    </location>
</feature>
<dbReference type="InterPro" id="IPR025295">
    <property type="entry name" value="eCIS_core_dom"/>
</dbReference>
<feature type="region of interest" description="Disordered" evidence="2">
    <location>
        <begin position="1291"/>
        <end position="1343"/>
    </location>
</feature>
<protein>
    <submittedName>
        <fullName evidence="4">DUF4157 domain-containing protein</fullName>
    </submittedName>
</protein>
<gene>
    <name evidence="4" type="ORF">ACFQ2E_15520</name>
</gene>
<proteinExistence type="predicted"/>
<comment type="caution">
    <text evidence="4">The sequence shown here is derived from an EMBL/GenBank/DDBJ whole genome shotgun (WGS) entry which is preliminary data.</text>
</comment>
<feature type="compositionally biased region" description="Polar residues" evidence="2">
    <location>
        <begin position="140"/>
        <end position="153"/>
    </location>
</feature>